<accession>A0A6B0Y3B0</accession>
<dbReference type="GO" id="GO:0007059">
    <property type="term" value="P:chromosome segregation"/>
    <property type="evidence" value="ECO:0007669"/>
    <property type="project" value="UniProtKB-KW"/>
</dbReference>
<dbReference type="InterPro" id="IPR050336">
    <property type="entry name" value="Chromosome_partition/occlusion"/>
</dbReference>
<dbReference type="PANTHER" id="PTHR33375:SF1">
    <property type="entry name" value="CHROMOSOME-PARTITIONING PROTEIN PARB-RELATED"/>
    <property type="match status" value="1"/>
</dbReference>
<gene>
    <name evidence="7" type="ORF">F4Y60_11740</name>
</gene>
<dbReference type="Pfam" id="PF02195">
    <property type="entry name" value="ParB_N"/>
    <property type="match status" value="1"/>
</dbReference>
<evidence type="ECO:0000313" key="7">
    <source>
        <dbReference type="EMBL" id="MXY34735.1"/>
    </source>
</evidence>
<dbReference type="NCBIfam" id="TIGR00180">
    <property type="entry name" value="parB_part"/>
    <property type="match status" value="1"/>
</dbReference>
<proteinExistence type="inferred from homology"/>
<dbReference type="GO" id="GO:0005694">
    <property type="term" value="C:chromosome"/>
    <property type="evidence" value="ECO:0007669"/>
    <property type="project" value="TreeGrafter"/>
</dbReference>
<reference evidence="7" key="1">
    <citation type="submission" date="2019-09" db="EMBL/GenBank/DDBJ databases">
        <title>Characterisation of the sponge microbiome using genome-centric metagenomics.</title>
        <authorList>
            <person name="Engelberts J.P."/>
            <person name="Robbins S.J."/>
            <person name="De Goeij J.M."/>
            <person name="Aranda M."/>
            <person name="Bell S.C."/>
            <person name="Webster N.S."/>
        </authorList>
    </citation>
    <scope>NUCLEOTIDE SEQUENCE</scope>
    <source>
        <strain evidence="7">SB0664_bin_43</strain>
    </source>
</reference>
<sequence>MKKGKAELRRGLAPRRGISALMADLEAKPAIGAGAARAGETTVGIDRISPNPGQPRRAFADSALDELAASIREKGIIQPLILRTDPRDPGRYEIVAGERRWRAAQRAQLHEVPAIVRDLDDAEVLEIAIVENIQRADLNAMEEAAGYRQLTERYGHTQEALARALGKSRSHVANLLRLLSLPEAVQDLVRSGDLSAGHARALVTAAEPEALARKIVAGGLSVRQAEALAQEDRDGNRPRPPGGRRREKDADTRAAERDLAAALGMKVSIDHVPDGEAGSVTFRYGTLEQFDELCRRLLVTTGTG</sequence>
<dbReference type="InterPro" id="IPR004437">
    <property type="entry name" value="ParB/RepB/Spo0J"/>
</dbReference>
<dbReference type="Pfam" id="PF17762">
    <property type="entry name" value="HTH_ParB"/>
    <property type="match status" value="1"/>
</dbReference>
<feature type="compositionally biased region" description="Basic and acidic residues" evidence="5">
    <location>
        <begin position="244"/>
        <end position="254"/>
    </location>
</feature>
<dbReference type="FunFam" id="1.10.10.2830:FF:000001">
    <property type="entry name" value="Chromosome partitioning protein ParB"/>
    <property type="match status" value="1"/>
</dbReference>
<dbReference type="EMBL" id="VXRY01000477">
    <property type="protein sequence ID" value="MXY34735.1"/>
    <property type="molecule type" value="Genomic_DNA"/>
</dbReference>
<evidence type="ECO:0000256" key="1">
    <source>
        <dbReference type="ARBA" id="ARBA00006295"/>
    </source>
</evidence>
<name>A0A6B0Y3B0_9RHOB</name>
<evidence type="ECO:0000259" key="6">
    <source>
        <dbReference type="SMART" id="SM00470"/>
    </source>
</evidence>
<dbReference type="CDD" id="cd16393">
    <property type="entry name" value="SPO0J_N"/>
    <property type="match status" value="1"/>
</dbReference>
<evidence type="ECO:0000256" key="4">
    <source>
        <dbReference type="ARBA" id="ARBA00025472"/>
    </source>
</evidence>
<dbReference type="GO" id="GO:0045881">
    <property type="term" value="P:positive regulation of sporulation resulting in formation of a cellular spore"/>
    <property type="evidence" value="ECO:0007669"/>
    <property type="project" value="TreeGrafter"/>
</dbReference>
<dbReference type="InterPro" id="IPR057240">
    <property type="entry name" value="ParB_dimer_C"/>
</dbReference>
<dbReference type="SUPFAM" id="SSF109709">
    <property type="entry name" value="KorB DNA-binding domain-like"/>
    <property type="match status" value="1"/>
</dbReference>
<dbReference type="SMART" id="SM00470">
    <property type="entry name" value="ParB"/>
    <property type="match status" value="1"/>
</dbReference>
<feature type="region of interest" description="Disordered" evidence="5">
    <location>
        <begin position="226"/>
        <end position="254"/>
    </location>
</feature>
<dbReference type="PANTHER" id="PTHR33375">
    <property type="entry name" value="CHROMOSOME-PARTITIONING PROTEIN PARB-RELATED"/>
    <property type="match status" value="1"/>
</dbReference>
<protein>
    <submittedName>
        <fullName evidence="7">ParB/RepB/Spo0J family partition protein</fullName>
    </submittedName>
</protein>
<dbReference type="Pfam" id="PF23552">
    <property type="entry name" value="ParB_C"/>
    <property type="match status" value="1"/>
</dbReference>
<comment type="caution">
    <text evidence="7">The sequence shown here is derived from an EMBL/GenBank/DDBJ whole genome shotgun (WGS) entry which is preliminary data.</text>
</comment>
<evidence type="ECO:0000256" key="3">
    <source>
        <dbReference type="ARBA" id="ARBA00023125"/>
    </source>
</evidence>
<dbReference type="SUPFAM" id="SSF110849">
    <property type="entry name" value="ParB/Sulfiredoxin"/>
    <property type="match status" value="1"/>
</dbReference>
<dbReference type="FunFam" id="3.90.1530.30:FF:000001">
    <property type="entry name" value="Chromosome partitioning protein ParB"/>
    <property type="match status" value="1"/>
</dbReference>
<dbReference type="AlphaFoldDB" id="A0A6B0Y3B0"/>
<dbReference type="GO" id="GO:0003677">
    <property type="term" value="F:DNA binding"/>
    <property type="evidence" value="ECO:0007669"/>
    <property type="project" value="UniProtKB-KW"/>
</dbReference>
<comment type="similarity">
    <text evidence="1">Belongs to the ParB family.</text>
</comment>
<comment type="function">
    <text evidence="4">Involved in chromosome partition. Localize to both poles of the predivisional cell following completion of DNA replication. Binds to the DNA origin of replication.</text>
</comment>
<organism evidence="7">
    <name type="scientific">Boseongicola sp. SB0664_bin_43</name>
    <dbReference type="NCBI Taxonomy" id="2604844"/>
    <lineage>
        <taxon>Bacteria</taxon>
        <taxon>Pseudomonadati</taxon>
        <taxon>Pseudomonadota</taxon>
        <taxon>Alphaproteobacteria</taxon>
        <taxon>Rhodobacterales</taxon>
        <taxon>Paracoccaceae</taxon>
        <taxon>Boseongicola</taxon>
    </lineage>
</organism>
<dbReference type="InterPro" id="IPR003115">
    <property type="entry name" value="ParB_N"/>
</dbReference>
<feature type="domain" description="ParB-like N-terminal" evidence="6">
    <location>
        <begin position="41"/>
        <end position="133"/>
    </location>
</feature>
<dbReference type="InterPro" id="IPR041468">
    <property type="entry name" value="HTH_ParB/Spo0J"/>
</dbReference>
<keyword evidence="3" id="KW-0238">DNA-binding</keyword>
<dbReference type="InterPro" id="IPR036086">
    <property type="entry name" value="ParB/Sulfiredoxin_sf"/>
</dbReference>
<evidence type="ECO:0000256" key="2">
    <source>
        <dbReference type="ARBA" id="ARBA00022829"/>
    </source>
</evidence>
<dbReference type="Gene3D" id="3.90.1530.30">
    <property type="match status" value="1"/>
</dbReference>
<evidence type="ECO:0000256" key="5">
    <source>
        <dbReference type="SAM" id="MobiDB-lite"/>
    </source>
</evidence>
<dbReference type="Gene3D" id="1.10.10.2830">
    <property type="match status" value="1"/>
</dbReference>
<keyword evidence="2" id="KW-0159">Chromosome partition</keyword>